<dbReference type="CDD" id="cd19407">
    <property type="entry name" value="Tar_Tsr_sensor"/>
    <property type="match status" value="1"/>
</dbReference>
<dbReference type="InterPro" id="IPR004089">
    <property type="entry name" value="MCPsignal_dom"/>
</dbReference>
<dbReference type="InterPro" id="IPR051310">
    <property type="entry name" value="MCP_chemotaxis"/>
</dbReference>
<evidence type="ECO:0000256" key="2">
    <source>
        <dbReference type="ARBA" id="ARBA00022475"/>
    </source>
</evidence>
<dbReference type="GO" id="GO:0007165">
    <property type="term" value="P:signal transduction"/>
    <property type="evidence" value="ECO:0007669"/>
    <property type="project" value="UniProtKB-KW"/>
</dbReference>
<keyword evidence="5" id="KW-0997">Cell inner membrane</keyword>
<dbReference type="PRINTS" id="PR00260">
    <property type="entry name" value="CHEMTRNSDUCR"/>
</dbReference>
<keyword evidence="9 11" id="KW-0807">Transducer</keyword>
<dbReference type="EMBL" id="QRAP01000001">
    <property type="protein sequence ID" value="RDK97451.1"/>
    <property type="molecule type" value="Genomic_DNA"/>
</dbReference>
<reference evidence="15 16" key="1">
    <citation type="submission" date="2018-07" db="EMBL/GenBank/DDBJ databases">
        <title>Genomic Encyclopedia of Type Strains, Phase IV (KMG-IV): sequencing the most valuable type-strain genomes for metagenomic binning, comparative biology and taxonomic classification.</title>
        <authorList>
            <person name="Goeker M."/>
        </authorList>
    </citation>
    <scope>NUCLEOTIDE SEQUENCE [LARGE SCALE GENOMIC DNA]</scope>
    <source>
        <strain evidence="15 16">DSM 103736</strain>
    </source>
</reference>
<dbReference type="AlphaFoldDB" id="A0A370R4U7"/>
<dbReference type="PROSITE" id="PS50111">
    <property type="entry name" value="CHEMOTAXIS_TRANSDUC_2"/>
    <property type="match status" value="1"/>
</dbReference>
<feature type="transmembrane region" description="Helical" evidence="12">
    <location>
        <begin position="31"/>
        <end position="50"/>
    </location>
</feature>
<comment type="caution">
    <text evidence="15">The sequence shown here is derived from an EMBL/GenBank/DDBJ whole genome shotgun (WGS) entry which is preliminary data.</text>
</comment>
<evidence type="ECO:0000256" key="4">
    <source>
        <dbReference type="ARBA" id="ARBA00022500"/>
    </source>
</evidence>
<comment type="subcellular location">
    <subcellularLocation>
        <location evidence="1">Cell inner membrane</location>
        <topology evidence="1">Multi-pass membrane protein</topology>
    </subcellularLocation>
</comment>
<dbReference type="GO" id="GO:0004888">
    <property type="term" value="F:transmembrane signaling receptor activity"/>
    <property type="evidence" value="ECO:0007669"/>
    <property type="project" value="InterPro"/>
</dbReference>
<evidence type="ECO:0000256" key="6">
    <source>
        <dbReference type="ARBA" id="ARBA00022692"/>
    </source>
</evidence>
<sequence>MFAACVAANIANHEIRAGDKEINVINMLSKIRISISVTLLLLLYCALQLLSTGGSFLTQQSDKVSVNNLVNYNAQRESLNQSWAYLLMIRDGINRAVARIAMNAPEEQLNKILGEVRGNLDKSDQAFARFSAIPRVKDEGRRHTEETKVAYAKLSQMMHDAIPYLQRGDLNWLTGAPVQVLQDDFGKQVDEYNQYINKTLNDVLGGSLKQFEFRMIVMGATLVVIVLITLMALYLLHRAVLNPLARLNKHFDSIAQGDLSEPIDTSGSNEIGLVYRNLHTMQQALAATVMNVRKGADSIHQQLQVMASGNDDLSSRTEQQAASLQETSASMEELTSTVKQNADNARQAAELAHDAEVAANDGGEIVSHVVSTMHEISSSSQKIGEITNVIDGIAFQTNILALNAAVEAARAGEQGRGFSVVAGEVRSLAQRSAQAAKEIKGLIDDSVNKVKQGAELVEKAGGAMDGIVNSVGRVNNIMTEITTASDEQSRGIEQVSRAVTQMDQVTQQNAALVGEAAAATLTLEEQANLLNQTVAVFRLSLTQEEYIPMLEEKDIDA</sequence>
<keyword evidence="6 12" id="KW-0812">Transmembrane</keyword>
<dbReference type="Proteomes" id="UP000254848">
    <property type="component" value="Unassembled WGS sequence"/>
</dbReference>
<dbReference type="SMART" id="SM00304">
    <property type="entry name" value="HAMP"/>
    <property type="match status" value="1"/>
</dbReference>
<evidence type="ECO:0000256" key="10">
    <source>
        <dbReference type="ARBA" id="ARBA00029447"/>
    </source>
</evidence>
<dbReference type="CDD" id="cd11386">
    <property type="entry name" value="MCP_signal"/>
    <property type="match status" value="1"/>
</dbReference>
<accession>A0A370R4U7</accession>
<dbReference type="Pfam" id="PF00672">
    <property type="entry name" value="HAMP"/>
    <property type="match status" value="1"/>
</dbReference>
<evidence type="ECO:0000256" key="8">
    <source>
        <dbReference type="ARBA" id="ARBA00023136"/>
    </source>
</evidence>
<keyword evidence="8 12" id="KW-0472">Membrane</keyword>
<feature type="transmembrane region" description="Helical" evidence="12">
    <location>
        <begin position="216"/>
        <end position="236"/>
    </location>
</feature>
<evidence type="ECO:0000313" key="16">
    <source>
        <dbReference type="Proteomes" id="UP000254848"/>
    </source>
</evidence>
<dbReference type="InterPro" id="IPR004090">
    <property type="entry name" value="Chemotax_Me-accpt_rcpt"/>
</dbReference>
<dbReference type="PROSITE" id="PS50885">
    <property type="entry name" value="HAMP"/>
    <property type="match status" value="1"/>
</dbReference>
<feature type="domain" description="Methyl-accepting transducer" evidence="13">
    <location>
        <begin position="295"/>
        <end position="524"/>
    </location>
</feature>
<evidence type="ECO:0000256" key="9">
    <source>
        <dbReference type="ARBA" id="ARBA00023224"/>
    </source>
</evidence>
<keyword evidence="2" id="KW-1003">Cell membrane</keyword>
<evidence type="ECO:0000256" key="1">
    <source>
        <dbReference type="ARBA" id="ARBA00004429"/>
    </source>
</evidence>
<dbReference type="GO" id="GO:0006935">
    <property type="term" value="P:chemotaxis"/>
    <property type="evidence" value="ECO:0007669"/>
    <property type="project" value="UniProtKB-KW"/>
</dbReference>
<dbReference type="Gene3D" id="1.10.287.950">
    <property type="entry name" value="Methyl-accepting chemotaxis protein"/>
    <property type="match status" value="1"/>
</dbReference>
<evidence type="ECO:0000256" key="7">
    <source>
        <dbReference type="ARBA" id="ARBA00022989"/>
    </source>
</evidence>
<dbReference type="InterPro" id="IPR003660">
    <property type="entry name" value="HAMP_dom"/>
</dbReference>
<dbReference type="FunFam" id="1.10.287.950:FF:000001">
    <property type="entry name" value="Methyl-accepting chemotaxis sensory transducer"/>
    <property type="match status" value="1"/>
</dbReference>
<dbReference type="GO" id="GO:0005886">
    <property type="term" value="C:plasma membrane"/>
    <property type="evidence" value="ECO:0007669"/>
    <property type="project" value="UniProtKB-SubCell"/>
</dbReference>
<dbReference type="Pfam" id="PF02203">
    <property type="entry name" value="TarH"/>
    <property type="match status" value="1"/>
</dbReference>
<dbReference type="SMART" id="SM00319">
    <property type="entry name" value="TarH"/>
    <property type="match status" value="1"/>
</dbReference>
<name>A0A370R4U7_9GAMM</name>
<dbReference type="SMART" id="SM00283">
    <property type="entry name" value="MA"/>
    <property type="match status" value="1"/>
</dbReference>
<evidence type="ECO:0000256" key="11">
    <source>
        <dbReference type="PROSITE-ProRule" id="PRU00284"/>
    </source>
</evidence>
<organism evidence="15 16">
    <name type="scientific">Enterobacillus tribolii</name>
    <dbReference type="NCBI Taxonomy" id="1487935"/>
    <lineage>
        <taxon>Bacteria</taxon>
        <taxon>Pseudomonadati</taxon>
        <taxon>Pseudomonadota</taxon>
        <taxon>Gammaproteobacteria</taxon>
        <taxon>Enterobacterales</taxon>
        <taxon>Hafniaceae</taxon>
        <taxon>Enterobacillus</taxon>
    </lineage>
</organism>
<evidence type="ECO:0000256" key="5">
    <source>
        <dbReference type="ARBA" id="ARBA00022519"/>
    </source>
</evidence>
<keyword evidence="16" id="KW-1185">Reference proteome</keyword>
<dbReference type="CDD" id="cd06225">
    <property type="entry name" value="HAMP"/>
    <property type="match status" value="1"/>
</dbReference>
<keyword evidence="7 12" id="KW-1133">Transmembrane helix</keyword>
<dbReference type="PANTHER" id="PTHR43531:SF7">
    <property type="entry name" value="AEROTAXIS RECEPTOR"/>
    <property type="match status" value="1"/>
</dbReference>
<dbReference type="SUPFAM" id="SSF47170">
    <property type="entry name" value="Aspartate receptor, ligand-binding domain"/>
    <property type="match status" value="1"/>
</dbReference>
<comment type="similarity">
    <text evidence="10">Belongs to the methyl-accepting chemotaxis (MCP) protein family.</text>
</comment>
<keyword evidence="4" id="KW-0145">Chemotaxis</keyword>
<evidence type="ECO:0000259" key="13">
    <source>
        <dbReference type="PROSITE" id="PS50111"/>
    </source>
</evidence>
<dbReference type="Gene3D" id="1.20.120.30">
    <property type="entry name" value="Aspartate receptor, ligand-binding domain"/>
    <property type="match status" value="1"/>
</dbReference>
<evidence type="ECO:0000256" key="3">
    <source>
        <dbReference type="ARBA" id="ARBA00022481"/>
    </source>
</evidence>
<evidence type="ECO:0000313" key="15">
    <source>
        <dbReference type="EMBL" id="RDK97451.1"/>
    </source>
</evidence>
<evidence type="ECO:0000259" key="14">
    <source>
        <dbReference type="PROSITE" id="PS50885"/>
    </source>
</evidence>
<gene>
    <name evidence="15" type="ORF">C8D90_101901</name>
</gene>
<dbReference type="Pfam" id="PF00015">
    <property type="entry name" value="MCPsignal"/>
    <property type="match status" value="1"/>
</dbReference>
<proteinExistence type="inferred from homology"/>
<protein>
    <submittedName>
        <fullName evidence="15">Methyl-accepting chemotaxis sensory transducer with TarH sensor</fullName>
    </submittedName>
</protein>
<dbReference type="SUPFAM" id="SSF58104">
    <property type="entry name" value="Methyl-accepting chemotaxis protein (MCP) signaling domain"/>
    <property type="match status" value="1"/>
</dbReference>
<feature type="domain" description="HAMP" evidence="14">
    <location>
        <begin position="238"/>
        <end position="290"/>
    </location>
</feature>
<dbReference type="PANTHER" id="PTHR43531">
    <property type="entry name" value="PROTEIN ICFG"/>
    <property type="match status" value="1"/>
</dbReference>
<keyword evidence="3" id="KW-0488">Methylation</keyword>
<dbReference type="InterPro" id="IPR003122">
    <property type="entry name" value="Tar_rcpt_lig-bd"/>
</dbReference>
<evidence type="ECO:0000256" key="12">
    <source>
        <dbReference type="SAM" id="Phobius"/>
    </source>
</evidence>
<dbReference type="InterPro" id="IPR035440">
    <property type="entry name" value="4HB_MCP_dom_sf"/>
</dbReference>